<dbReference type="Proteomes" id="UP000031970">
    <property type="component" value="Unassembled WGS sequence"/>
</dbReference>
<dbReference type="EMBL" id="JSXS01000013">
    <property type="protein sequence ID" value="KIL33437.1"/>
    <property type="molecule type" value="Genomic_DNA"/>
</dbReference>
<protein>
    <submittedName>
        <fullName evidence="1">Uncharacterized protein</fullName>
    </submittedName>
</protein>
<gene>
    <name evidence="1" type="ORF">B4067_4656</name>
</gene>
<reference evidence="1 2" key="1">
    <citation type="submission" date="2014-11" db="EMBL/GenBank/DDBJ databases">
        <title>Draft Genome Sequences of Nine Bacillus subtilis Strains that Form Spores with High Heat-Resistance.</title>
        <authorList>
            <person name="Krawcyk A.O."/>
            <person name="Berendsen E.M."/>
            <person name="de Jong A."/>
            <person name="Holsappel S."/>
            <person name="Eijlander R.T."/>
            <person name="Wells-Bennik M."/>
            <person name="Kuipers O.P."/>
        </authorList>
    </citation>
    <scope>NUCLEOTIDE SEQUENCE [LARGE SCALE GENOMIC DNA]</scope>
    <source>
        <strain evidence="1 2">B4067</strain>
    </source>
</reference>
<comment type="caution">
    <text evidence="1">The sequence shown here is derived from an EMBL/GenBank/DDBJ whole genome shotgun (WGS) entry which is preliminary data.</text>
</comment>
<evidence type="ECO:0000313" key="2">
    <source>
        <dbReference type="Proteomes" id="UP000031970"/>
    </source>
</evidence>
<dbReference type="AlphaFoldDB" id="A0ABD3ZYY7"/>
<sequence length="92" mass="10852">MSKHYFEVSEPYYALIKADSGEEAEKLYNEFVADTDDYEDFQEELKEVTETYAALRFSRERYEDGTLMEISCVMEEFKKNESDVLIYDGSLL</sequence>
<proteinExistence type="predicted"/>
<name>A0ABD3ZYY7_BACIU</name>
<organism evidence="1 2">
    <name type="scientific">Bacillus subtilis subsp. subtilis</name>
    <dbReference type="NCBI Taxonomy" id="135461"/>
    <lineage>
        <taxon>Bacteria</taxon>
        <taxon>Bacillati</taxon>
        <taxon>Bacillota</taxon>
        <taxon>Bacilli</taxon>
        <taxon>Bacillales</taxon>
        <taxon>Bacillaceae</taxon>
        <taxon>Bacillus</taxon>
    </lineage>
</organism>
<evidence type="ECO:0000313" key="1">
    <source>
        <dbReference type="EMBL" id="KIL33437.1"/>
    </source>
</evidence>
<dbReference type="RefSeq" id="WP_041052987.1">
    <property type="nucleotide sequence ID" value="NZ_JSXS01000013.1"/>
</dbReference>
<accession>A0ABD3ZYY7</accession>